<dbReference type="GO" id="GO:0009252">
    <property type="term" value="P:peptidoglycan biosynthetic process"/>
    <property type="evidence" value="ECO:0007669"/>
    <property type="project" value="UniProtKB-UniRule"/>
</dbReference>
<dbReference type="AlphaFoldDB" id="A0A6J4L2V5"/>
<dbReference type="GO" id="GO:0008763">
    <property type="term" value="F:UDP-N-acetylmuramate-L-alanine ligase activity"/>
    <property type="evidence" value="ECO:0007669"/>
    <property type="project" value="UniProtKB-UniRule"/>
</dbReference>
<dbReference type="InterPro" id="IPR004101">
    <property type="entry name" value="Mur_ligase_C"/>
</dbReference>
<feature type="domain" description="Mur ligase central" evidence="17">
    <location>
        <begin position="107"/>
        <end position="285"/>
    </location>
</feature>
<evidence type="ECO:0000256" key="1">
    <source>
        <dbReference type="ARBA" id="ARBA00004496"/>
    </source>
</evidence>
<keyword evidence="5 14" id="KW-0436">Ligase</keyword>
<dbReference type="Pfam" id="PF01225">
    <property type="entry name" value="Mur_ligase"/>
    <property type="match status" value="1"/>
</dbReference>
<dbReference type="InterPro" id="IPR036615">
    <property type="entry name" value="Mur_ligase_C_dom_sf"/>
</dbReference>
<dbReference type="PANTHER" id="PTHR43445:SF3">
    <property type="entry name" value="UDP-N-ACETYLMURAMATE--L-ALANINE LIGASE"/>
    <property type="match status" value="1"/>
</dbReference>
<dbReference type="GO" id="GO:0071555">
    <property type="term" value="P:cell wall organization"/>
    <property type="evidence" value="ECO:0007669"/>
    <property type="project" value="UniProtKB-KW"/>
</dbReference>
<keyword evidence="6 14" id="KW-0132">Cell division</keyword>
<dbReference type="GO" id="GO:0005524">
    <property type="term" value="F:ATP binding"/>
    <property type="evidence" value="ECO:0007669"/>
    <property type="project" value="UniProtKB-UniRule"/>
</dbReference>
<evidence type="ECO:0000256" key="6">
    <source>
        <dbReference type="ARBA" id="ARBA00022618"/>
    </source>
</evidence>
<evidence type="ECO:0000313" key="18">
    <source>
        <dbReference type="EMBL" id="CAA9321426.1"/>
    </source>
</evidence>
<evidence type="ECO:0000259" key="15">
    <source>
        <dbReference type="Pfam" id="PF01225"/>
    </source>
</evidence>
<evidence type="ECO:0000256" key="8">
    <source>
        <dbReference type="ARBA" id="ARBA00022840"/>
    </source>
</evidence>
<organism evidence="18">
    <name type="scientific">uncultured Chloroflexia bacterium</name>
    <dbReference type="NCBI Taxonomy" id="1672391"/>
    <lineage>
        <taxon>Bacteria</taxon>
        <taxon>Bacillati</taxon>
        <taxon>Chloroflexota</taxon>
        <taxon>Chloroflexia</taxon>
        <taxon>environmental samples</taxon>
    </lineage>
</organism>
<dbReference type="HAMAP" id="MF_00046">
    <property type="entry name" value="MurC"/>
    <property type="match status" value="1"/>
</dbReference>
<keyword evidence="4 14" id="KW-0963">Cytoplasm</keyword>
<keyword evidence="11 14" id="KW-0131">Cell cycle</keyword>
<dbReference type="SUPFAM" id="SSF51984">
    <property type="entry name" value="MurCD N-terminal domain"/>
    <property type="match status" value="1"/>
</dbReference>
<evidence type="ECO:0000256" key="3">
    <source>
        <dbReference type="ARBA" id="ARBA00012211"/>
    </source>
</evidence>
<dbReference type="GO" id="GO:0051301">
    <property type="term" value="P:cell division"/>
    <property type="evidence" value="ECO:0007669"/>
    <property type="project" value="UniProtKB-KW"/>
</dbReference>
<dbReference type="SUPFAM" id="SSF53244">
    <property type="entry name" value="MurD-like peptide ligases, peptide-binding domain"/>
    <property type="match status" value="1"/>
</dbReference>
<evidence type="ECO:0000256" key="4">
    <source>
        <dbReference type="ARBA" id="ARBA00022490"/>
    </source>
</evidence>
<accession>A0A6J4L2V5</accession>
<sequence length="460" mass="50182">MAERYHILGIGGTGMSAIAHLLLDQGYRVSGCDAQENALTRELAARGAQIFRGHAAEHVDEVDVVVMSSAVGSDQPEIVRARERGIAVLKRADIWRTWSEAKPTLAVAGTHGKTTTTAMATLILSRLGYDPAYIVPAGGPVPGLEHFARWGSGPFVIEADEYDRLFLGLLPKVAIITSVDWDHVDIYPSRQDVEDTFLQFARQVHGTVIGSADDDGVQRVRERATTQTPWHMYGFRPEADWRIDDVVADGMWTRFTLRTPTTAYTGRLQVPGRHNLQNAAGAVAATAAGWDVRPQNALEILETFQGAARRFEYKGEVGGITFVDDYAHNPAKVAATLEGARARFGTRRLIVYFQPHTFSRTKALLEPTAQAFDNADIVLVGDVYASREHARDFPGIDAELLVRHIPGNKAIAAGNIAAATTLLRQTVQPGDVVLTLGAGDGNEVGNSVRRYLEDEAAHER</sequence>
<gene>
    <name evidence="14" type="primary">murC</name>
    <name evidence="18" type="ORF">AVDCRST_MAG93-5763</name>
</gene>
<dbReference type="NCBIfam" id="TIGR01082">
    <property type="entry name" value="murC"/>
    <property type="match status" value="1"/>
</dbReference>
<keyword evidence="8 14" id="KW-0067">ATP-binding</keyword>
<dbReference type="UniPathway" id="UPA00219"/>
<protein>
    <recommendedName>
        <fullName evidence="3 14">UDP-N-acetylmuramate--L-alanine ligase</fullName>
        <ecNumber evidence="3 14">6.3.2.8</ecNumber>
    </recommendedName>
    <alternativeName>
        <fullName evidence="14">UDP-N-acetylmuramoyl-L-alanine synthetase</fullName>
    </alternativeName>
</protein>
<evidence type="ECO:0000256" key="13">
    <source>
        <dbReference type="ARBA" id="ARBA00047833"/>
    </source>
</evidence>
<dbReference type="CDD" id="cd01983">
    <property type="entry name" value="SIMIBI"/>
    <property type="match status" value="1"/>
</dbReference>
<evidence type="ECO:0000259" key="16">
    <source>
        <dbReference type="Pfam" id="PF02875"/>
    </source>
</evidence>
<comment type="function">
    <text evidence="14">Cell wall formation.</text>
</comment>
<comment type="subcellular location">
    <subcellularLocation>
        <location evidence="1 14">Cytoplasm</location>
    </subcellularLocation>
</comment>
<evidence type="ECO:0000256" key="9">
    <source>
        <dbReference type="ARBA" id="ARBA00022960"/>
    </source>
</evidence>
<proteinExistence type="inferred from homology"/>
<keyword evidence="9 14" id="KW-0133">Cell shape</keyword>
<feature type="binding site" evidence="14">
    <location>
        <begin position="109"/>
        <end position="115"/>
    </location>
    <ligand>
        <name>ATP</name>
        <dbReference type="ChEBI" id="CHEBI:30616"/>
    </ligand>
</feature>
<dbReference type="GO" id="GO:0005737">
    <property type="term" value="C:cytoplasm"/>
    <property type="evidence" value="ECO:0007669"/>
    <property type="project" value="UniProtKB-SubCell"/>
</dbReference>
<feature type="domain" description="Mur ligase C-terminal" evidence="16">
    <location>
        <begin position="309"/>
        <end position="439"/>
    </location>
</feature>
<feature type="domain" description="Mur ligase N-terminal catalytic" evidence="15">
    <location>
        <begin position="5"/>
        <end position="94"/>
    </location>
</feature>
<evidence type="ECO:0000256" key="7">
    <source>
        <dbReference type="ARBA" id="ARBA00022741"/>
    </source>
</evidence>
<dbReference type="Gene3D" id="3.90.190.20">
    <property type="entry name" value="Mur ligase, C-terminal domain"/>
    <property type="match status" value="1"/>
</dbReference>
<name>A0A6J4L2V5_9CHLR</name>
<comment type="catalytic activity">
    <reaction evidence="13 14">
        <text>UDP-N-acetyl-alpha-D-muramate + L-alanine + ATP = UDP-N-acetyl-alpha-D-muramoyl-L-alanine + ADP + phosphate + H(+)</text>
        <dbReference type="Rhea" id="RHEA:23372"/>
        <dbReference type="ChEBI" id="CHEBI:15378"/>
        <dbReference type="ChEBI" id="CHEBI:30616"/>
        <dbReference type="ChEBI" id="CHEBI:43474"/>
        <dbReference type="ChEBI" id="CHEBI:57972"/>
        <dbReference type="ChEBI" id="CHEBI:70757"/>
        <dbReference type="ChEBI" id="CHEBI:83898"/>
        <dbReference type="ChEBI" id="CHEBI:456216"/>
        <dbReference type="EC" id="6.3.2.8"/>
    </reaction>
</comment>
<dbReference type="InterPro" id="IPR036565">
    <property type="entry name" value="Mur-like_cat_sf"/>
</dbReference>
<evidence type="ECO:0000256" key="11">
    <source>
        <dbReference type="ARBA" id="ARBA00023306"/>
    </source>
</evidence>
<evidence type="ECO:0000256" key="10">
    <source>
        <dbReference type="ARBA" id="ARBA00022984"/>
    </source>
</evidence>
<comment type="pathway">
    <text evidence="2 14">Cell wall biogenesis; peptidoglycan biosynthesis.</text>
</comment>
<dbReference type="PANTHER" id="PTHR43445">
    <property type="entry name" value="UDP-N-ACETYLMURAMATE--L-ALANINE LIGASE-RELATED"/>
    <property type="match status" value="1"/>
</dbReference>
<dbReference type="EC" id="6.3.2.8" evidence="3 14"/>
<dbReference type="GO" id="GO:0008360">
    <property type="term" value="P:regulation of cell shape"/>
    <property type="evidence" value="ECO:0007669"/>
    <property type="project" value="UniProtKB-KW"/>
</dbReference>
<keyword evidence="7 14" id="KW-0547">Nucleotide-binding</keyword>
<dbReference type="InterPro" id="IPR050061">
    <property type="entry name" value="MurCDEF_pg_biosynth"/>
</dbReference>
<dbReference type="Gene3D" id="3.40.1190.10">
    <property type="entry name" value="Mur-like, catalytic domain"/>
    <property type="match status" value="1"/>
</dbReference>
<evidence type="ECO:0000256" key="2">
    <source>
        <dbReference type="ARBA" id="ARBA00004752"/>
    </source>
</evidence>
<dbReference type="SUPFAM" id="SSF53623">
    <property type="entry name" value="MurD-like peptide ligases, catalytic domain"/>
    <property type="match status" value="1"/>
</dbReference>
<evidence type="ECO:0000259" key="17">
    <source>
        <dbReference type="Pfam" id="PF08245"/>
    </source>
</evidence>
<evidence type="ECO:0000256" key="5">
    <source>
        <dbReference type="ARBA" id="ARBA00022598"/>
    </source>
</evidence>
<reference evidence="18" key="1">
    <citation type="submission" date="2020-02" db="EMBL/GenBank/DDBJ databases">
        <authorList>
            <person name="Meier V. D."/>
        </authorList>
    </citation>
    <scope>NUCLEOTIDE SEQUENCE</scope>
    <source>
        <strain evidence="18">AVDCRST_MAG93</strain>
    </source>
</reference>
<keyword evidence="10 14" id="KW-0573">Peptidoglycan synthesis</keyword>
<dbReference type="InterPro" id="IPR005758">
    <property type="entry name" value="UDP-N-AcMur_Ala_ligase_MurC"/>
</dbReference>
<evidence type="ECO:0000256" key="12">
    <source>
        <dbReference type="ARBA" id="ARBA00023316"/>
    </source>
</evidence>
<dbReference type="Gene3D" id="3.40.50.720">
    <property type="entry name" value="NAD(P)-binding Rossmann-like Domain"/>
    <property type="match status" value="1"/>
</dbReference>
<dbReference type="EMBL" id="CADCTR010001943">
    <property type="protein sequence ID" value="CAA9321426.1"/>
    <property type="molecule type" value="Genomic_DNA"/>
</dbReference>
<dbReference type="Pfam" id="PF02875">
    <property type="entry name" value="Mur_ligase_C"/>
    <property type="match status" value="1"/>
</dbReference>
<dbReference type="Pfam" id="PF08245">
    <property type="entry name" value="Mur_ligase_M"/>
    <property type="match status" value="1"/>
</dbReference>
<dbReference type="InterPro" id="IPR013221">
    <property type="entry name" value="Mur_ligase_cen"/>
</dbReference>
<dbReference type="InterPro" id="IPR000713">
    <property type="entry name" value="Mur_ligase_N"/>
</dbReference>
<comment type="similarity">
    <text evidence="14">Belongs to the MurCDEF family.</text>
</comment>
<keyword evidence="12 14" id="KW-0961">Cell wall biogenesis/degradation</keyword>
<evidence type="ECO:0000256" key="14">
    <source>
        <dbReference type="HAMAP-Rule" id="MF_00046"/>
    </source>
</evidence>